<dbReference type="AlphaFoldDB" id="A0A9W6T4U1"/>
<protein>
    <submittedName>
        <fullName evidence="1">Unnamed protein product</fullName>
    </submittedName>
</protein>
<reference evidence="1" key="1">
    <citation type="submission" date="2023-04" db="EMBL/GenBank/DDBJ databases">
        <title>Candida boidinii NBRC 10035.</title>
        <authorList>
            <person name="Ichikawa N."/>
            <person name="Sato H."/>
            <person name="Tonouchi N."/>
        </authorList>
    </citation>
    <scope>NUCLEOTIDE SEQUENCE</scope>
    <source>
        <strain evidence="1">NBRC 10035</strain>
    </source>
</reference>
<keyword evidence="2" id="KW-1185">Reference proteome</keyword>
<dbReference type="EMBL" id="BSXN01002472">
    <property type="protein sequence ID" value="GME76696.1"/>
    <property type="molecule type" value="Genomic_DNA"/>
</dbReference>
<organism evidence="1 2">
    <name type="scientific">Candida boidinii</name>
    <name type="common">Yeast</name>
    <dbReference type="NCBI Taxonomy" id="5477"/>
    <lineage>
        <taxon>Eukaryota</taxon>
        <taxon>Fungi</taxon>
        <taxon>Dikarya</taxon>
        <taxon>Ascomycota</taxon>
        <taxon>Saccharomycotina</taxon>
        <taxon>Pichiomycetes</taxon>
        <taxon>Pichiales</taxon>
        <taxon>Pichiaceae</taxon>
        <taxon>Ogataea</taxon>
        <taxon>Ogataea/Candida clade</taxon>
    </lineage>
</organism>
<evidence type="ECO:0000313" key="1">
    <source>
        <dbReference type="EMBL" id="GME76696.1"/>
    </source>
</evidence>
<sequence>MLTSAPVMTAPIFEDNYKFRLSTDASDIQSLSGGTPINPAPARCRSRSAASLSSTGSSAALCSEAYHAAHAGKIDVTTVDLLPLPEWF</sequence>
<gene>
    <name evidence="1" type="ORF">Cboi02_000527800</name>
</gene>
<dbReference type="Proteomes" id="UP001165120">
    <property type="component" value="Unassembled WGS sequence"/>
</dbReference>
<proteinExistence type="predicted"/>
<evidence type="ECO:0000313" key="2">
    <source>
        <dbReference type="Proteomes" id="UP001165120"/>
    </source>
</evidence>
<name>A0A9W6T4U1_CANBO</name>
<comment type="caution">
    <text evidence="1">The sequence shown here is derived from an EMBL/GenBank/DDBJ whole genome shotgun (WGS) entry which is preliminary data.</text>
</comment>
<accession>A0A9W6T4U1</accession>